<name>A0A7Y8KAM4_9PSED</name>
<evidence type="ECO:0000256" key="1">
    <source>
        <dbReference type="SAM" id="MobiDB-lite"/>
    </source>
</evidence>
<protein>
    <submittedName>
        <fullName evidence="2">Collagen-like protein</fullName>
    </submittedName>
</protein>
<dbReference type="AlphaFoldDB" id="A0A7Y8KAM4"/>
<feature type="region of interest" description="Disordered" evidence="1">
    <location>
        <begin position="1"/>
        <end position="45"/>
    </location>
</feature>
<gene>
    <name evidence="2" type="ORF">HX795_09435</name>
</gene>
<evidence type="ECO:0000313" key="3">
    <source>
        <dbReference type="Proteomes" id="UP000590218"/>
    </source>
</evidence>
<accession>A0A7Y8KAM4</accession>
<sequence length="45" mass="4334">GKPGKGGQSKGCLVYRADGGDKGRPGLEGQPGPAGAAGAVTIQRL</sequence>
<dbReference type="EMBL" id="JACARL010000050">
    <property type="protein sequence ID" value="NWE82316.1"/>
    <property type="molecule type" value="Genomic_DNA"/>
</dbReference>
<feature type="non-terminal residue" evidence="2">
    <location>
        <position position="1"/>
    </location>
</feature>
<reference evidence="2 3" key="1">
    <citation type="submission" date="2020-04" db="EMBL/GenBank/DDBJ databases">
        <title>Molecular characterization of pseudomonads from Agaricus bisporus reveal novel blotch 2 pathogens in Western Europe.</title>
        <authorList>
            <person name="Taparia T."/>
            <person name="Krijger M."/>
            <person name="Haynes E."/>
            <person name="Elpinstone J.G."/>
            <person name="Noble R."/>
            <person name="Van Der Wolf J."/>
        </authorList>
    </citation>
    <scope>NUCLEOTIDE SEQUENCE [LARGE SCALE GENOMIC DNA]</scope>
    <source>
        <strain evidence="2 3">K6002</strain>
    </source>
</reference>
<organism evidence="2 3">
    <name type="scientific">Pseudomonas edaphica</name>
    <dbReference type="NCBI Taxonomy" id="2006980"/>
    <lineage>
        <taxon>Bacteria</taxon>
        <taxon>Pseudomonadati</taxon>
        <taxon>Pseudomonadota</taxon>
        <taxon>Gammaproteobacteria</taxon>
        <taxon>Pseudomonadales</taxon>
        <taxon>Pseudomonadaceae</taxon>
        <taxon>Pseudomonas</taxon>
    </lineage>
</organism>
<evidence type="ECO:0000313" key="2">
    <source>
        <dbReference type="EMBL" id="NWE82316.1"/>
    </source>
</evidence>
<dbReference type="Proteomes" id="UP000590218">
    <property type="component" value="Unassembled WGS sequence"/>
</dbReference>
<feature type="compositionally biased region" description="Low complexity" evidence="1">
    <location>
        <begin position="30"/>
        <end position="39"/>
    </location>
</feature>
<proteinExistence type="predicted"/>
<keyword evidence="2" id="KW-0176">Collagen</keyword>
<comment type="caution">
    <text evidence="2">The sequence shown here is derived from an EMBL/GenBank/DDBJ whole genome shotgun (WGS) entry which is preliminary data.</text>
</comment>